<proteinExistence type="predicted"/>
<evidence type="ECO:0000313" key="1">
    <source>
        <dbReference type="EMBL" id="ABV76464.1"/>
    </source>
</evidence>
<accession>A0A0H3AYP6</accession>
<name>A0A0H3AYP6_RICRS</name>
<dbReference type="RefSeq" id="WP_012151036.1">
    <property type="nucleotide sequence ID" value="NC_009882.1"/>
</dbReference>
<dbReference type="KEGG" id="rri:A1G_04820"/>
<dbReference type="AlphaFoldDB" id="A0A0H3AYP6"/>
<organism evidence="1 2">
    <name type="scientific">Rickettsia rickettsii (strain Sheila Smith)</name>
    <dbReference type="NCBI Taxonomy" id="392021"/>
    <lineage>
        <taxon>Bacteria</taxon>
        <taxon>Pseudomonadati</taxon>
        <taxon>Pseudomonadota</taxon>
        <taxon>Alphaproteobacteria</taxon>
        <taxon>Rickettsiales</taxon>
        <taxon>Rickettsiaceae</taxon>
        <taxon>Rickettsieae</taxon>
        <taxon>Rickettsia</taxon>
        <taxon>spotted fever group</taxon>
    </lineage>
</organism>
<dbReference type="EMBL" id="CP000848">
    <property type="protein sequence ID" value="ABV76464.1"/>
    <property type="molecule type" value="Genomic_DNA"/>
</dbReference>
<dbReference type="GeneID" id="79938067"/>
<protein>
    <submittedName>
        <fullName evidence="1">Uncharacterized protein</fullName>
    </submittedName>
</protein>
<reference evidence="2" key="1">
    <citation type="submission" date="2007-09" db="EMBL/GenBank/DDBJ databases">
        <title>Complete genome sequence of Rickettsia rickettsii.</title>
        <authorList>
            <person name="Madan A."/>
            <person name="Fahey J."/>
            <person name="Helton E."/>
            <person name="Ketteman M."/>
            <person name="Madan A."/>
            <person name="Rodrigues S."/>
            <person name="Sanchez A."/>
            <person name="Dasch G."/>
            <person name="Eremeeva M."/>
        </authorList>
    </citation>
    <scope>NUCLEOTIDE SEQUENCE [LARGE SCALE GENOMIC DNA]</scope>
    <source>
        <strain evidence="2">Sheila Smith</strain>
    </source>
</reference>
<dbReference type="HOGENOM" id="CLU_3172651_0_0_5"/>
<sequence>MIKAHVFKYSQVILTKRELAIITFSKYSGLSIPDIATMAKEEEKLTE</sequence>
<dbReference type="Proteomes" id="UP000006832">
    <property type="component" value="Chromosome"/>
</dbReference>
<evidence type="ECO:0000313" key="2">
    <source>
        <dbReference type="Proteomes" id="UP000006832"/>
    </source>
</evidence>
<gene>
    <name evidence="1" type="ordered locus">A1G_04820</name>
</gene>